<reference evidence="2" key="1">
    <citation type="journal article" date="2019" name="Int. J. Syst. Evol. Microbiol.">
        <title>The Global Catalogue of Microorganisms (GCM) 10K type strain sequencing project: providing services to taxonomists for standard genome sequencing and annotation.</title>
        <authorList>
            <consortium name="The Broad Institute Genomics Platform"/>
            <consortium name="The Broad Institute Genome Sequencing Center for Infectious Disease"/>
            <person name="Wu L."/>
            <person name="Ma J."/>
        </authorList>
    </citation>
    <scope>NUCLEOTIDE SEQUENCE [LARGE SCALE GENOMIC DNA]</scope>
    <source>
        <strain evidence="2">JCM 17342</strain>
    </source>
</reference>
<evidence type="ECO:0000313" key="1">
    <source>
        <dbReference type="EMBL" id="GAA4034421.1"/>
    </source>
</evidence>
<sequence length="151" mass="16240">MDESSDCPCPASDLARTAAHGCPVRSLRPTMARRRSGAYREHMSQHATAASIDYFLQVERAVLDHAILVERLDLGADHRADAVRMDLAGSSVAACWTARAGWSVAVRSSFDVDAEPTGHQYLSASPAQPSPAPVVVAKFIADNYRAHPLGK</sequence>
<dbReference type="EMBL" id="BAABAL010000026">
    <property type="protein sequence ID" value="GAA4034421.1"/>
    <property type="molecule type" value="Genomic_DNA"/>
</dbReference>
<gene>
    <name evidence="1" type="ORF">GCM10022247_69500</name>
</gene>
<evidence type="ECO:0000313" key="2">
    <source>
        <dbReference type="Proteomes" id="UP001501747"/>
    </source>
</evidence>
<protein>
    <submittedName>
        <fullName evidence="1">Uncharacterized protein</fullName>
    </submittedName>
</protein>
<organism evidence="1 2">
    <name type="scientific">Allokutzneria multivorans</name>
    <dbReference type="NCBI Taxonomy" id="1142134"/>
    <lineage>
        <taxon>Bacteria</taxon>
        <taxon>Bacillati</taxon>
        <taxon>Actinomycetota</taxon>
        <taxon>Actinomycetes</taxon>
        <taxon>Pseudonocardiales</taxon>
        <taxon>Pseudonocardiaceae</taxon>
        <taxon>Allokutzneria</taxon>
    </lineage>
</organism>
<dbReference type="Proteomes" id="UP001501747">
    <property type="component" value="Unassembled WGS sequence"/>
</dbReference>
<accession>A0ABP7U1Q5</accession>
<proteinExistence type="predicted"/>
<comment type="caution">
    <text evidence="1">The sequence shown here is derived from an EMBL/GenBank/DDBJ whole genome shotgun (WGS) entry which is preliminary data.</text>
</comment>
<name>A0ABP7U1Q5_9PSEU</name>
<keyword evidence="2" id="KW-1185">Reference proteome</keyword>